<feature type="compositionally biased region" description="Basic and acidic residues" evidence="1">
    <location>
        <begin position="1175"/>
        <end position="1188"/>
    </location>
</feature>
<feature type="compositionally biased region" description="Polar residues" evidence="1">
    <location>
        <begin position="1523"/>
        <end position="1536"/>
    </location>
</feature>
<feature type="compositionally biased region" description="Low complexity" evidence="1">
    <location>
        <begin position="362"/>
        <end position="380"/>
    </location>
</feature>
<name>A0A2B7XAV9_9EURO</name>
<dbReference type="Proteomes" id="UP000223968">
    <property type="component" value="Unassembled WGS sequence"/>
</dbReference>
<feature type="compositionally biased region" description="Basic and acidic residues" evidence="1">
    <location>
        <begin position="954"/>
        <end position="963"/>
    </location>
</feature>
<feature type="compositionally biased region" description="Polar residues" evidence="1">
    <location>
        <begin position="1132"/>
        <end position="1149"/>
    </location>
</feature>
<feature type="compositionally biased region" description="Low complexity" evidence="1">
    <location>
        <begin position="1382"/>
        <end position="1391"/>
    </location>
</feature>
<dbReference type="STRING" id="1447875.A0A2B7XAV9"/>
<feature type="compositionally biased region" description="Pro residues" evidence="1">
    <location>
        <begin position="381"/>
        <end position="396"/>
    </location>
</feature>
<feature type="region of interest" description="Disordered" evidence="1">
    <location>
        <begin position="1595"/>
        <end position="1781"/>
    </location>
</feature>
<feature type="compositionally biased region" description="Polar residues" evidence="1">
    <location>
        <begin position="1089"/>
        <end position="1115"/>
    </location>
</feature>
<gene>
    <name evidence="2" type="ORF">AJ79_06704</name>
</gene>
<feature type="region of interest" description="Disordered" evidence="1">
    <location>
        <begin position="695"/>
        <end position="979"/>
    </location>
</feature>
<proteinExistence type="predicted"/>
<dbReference type="EMBL" id="PDNB01000122">
    <property type="protein sequence ID" value="PGH05862.1"/>
    <property type="molecule type" value="Genomic_DNA"/>
</dbReference>
<organism evidence="2 3">
    <name type="scientific">Helicocarpus griseus UAMH5409</name>
    <dbReference type="NCBI Taxonomy" id="1447875"/>
    <lineage>
        <taxon>Eukaryota</taxon>
        <taxon>Fungi</taxon>
        <taxon>Dikarya</taxon>
        <taxon>Ascomycota</taxon>
        <taxon>Pezizomycotina</taxon>
        <taxon>Eurotiomycetes</taxon>
        <taxon>Eurotiomycetidae</taxon>
        <taxon>Onygenales</taxon>
        <taxon>Ajellomycetaceae</taxon>
        <taxon>Helicocarpus</taxon>
    </lineage>
</organism>
<feature type="compositionally biased region" description="Polar residues" evidence="1">
    <location>
        <begin position="83"/>
        <end position="92"/>
    </location>
</feature>
<feature type="region of interest" description="Disordered" evidence="1">
    <location>
        <begin position="1523"/>
        <end position="1577"/>
    </location>
</feature>
<evidence type="ECO:0000256" key="1">
    <source>
        <dbReference type="SAM" id="MobiDB-lite"/>
    </source>
</evidence>
<protein>
    <submittedName>
        <fullName evidence="2">Uncharacterized protein</fullName>
    </submittedName>
</protein>
<feature type="compositionally biased region" description="Polar residues" evidence="1">
    <location>
        <begin position="1546"/>
        <end position="1558"/>
    </location>
</feature>
<feature type="compositionally biased region" description="Low complexity" evidence="1">
    <location>
        <begin position="1712"/>
        <end position="1729"/>
    </location>
</feature>
<accession>A0A2B7XAV9</accession>
<feature type="compositionally biased region" description="Polar residues" evidence="1">
    <location>
        <begin position="250"/>
        <end position="267"/>
    </location>
</feature>
<keyword evidence="3" id="KW-1185">Reference proteome</keyword>
<feature type="compositionally biased region" description="Pro residues" evidence="1">
    <location>
        <begin position="1649"/>
        <end position="1659"/>
    </location>
</feature>
<feature type="compositionally biased region" description="Polar residues" evidence="1">
    <location>
        <begin position="823"/>
        <end position="835"/>
    </location>
</feature>
<feature type="compositionally biased region" description="Basic and acidic residues" evidence="1">
    <location>
        <begin position="118"/>
        <end position="141"/>
    </location>
</feature>
<feature type="compositionally biased region" description="Polar residues" evidence="1">
    <location>
        <begin position="699"/>
        <end position="709"/>
    </location>
</feature>
<feature type="compositionally biased region" description="Polar residues" evidence="1">
    <location>
        <begin position="1227"/>
        <end position="1257"/>
    </location>
</feature>
<feature type="compositionally biased region" description="Basic and acidic residues" evidence="1">
    <location>
        <begin position="1195"/>
        <end position="1204"/>
    </location>
</feature>
<feature type="compositionally biased region" description="Low complexity" evidence="1">
    <location>
        <begin position="813"/>
        <end position="822"/>
    </location>
</feature>
<feature type="compositionally biased region" description="Pro residues" evidence="1">
    <location>
        <begin position="1679"/>
        <end position="1691"/>
    </location>
</feature>
<feature type="compositionally biased region" description="Gly residues" evidence="1">
    <location>
        <begin position="763"/>
        <end position="772"/>
    </location>
</feature>
<feature type="compositionally biased region" description="Pro residues" evidence="1">
    <location>
        <begin position="622"/>
        <end position="633"/>
    </location>
</feature>
<evidence type="ECO:0000313" key="3">
    <source>
        <dbReference type="Proteomes" id="UP000223968"/>
    </source>
</evidence>
<feature type="compositionally biased region" description="Basic and acidic residues" evidence="1">
    <location>
        <begin position="1052"/>
        <end position="1064"/>
    </location>
</feature>
<feature type="region of interest" description="Disordered" evidence="1">
    <location>
        <begin position="1"/>
        <end position="638"/>
    </location>
</feature>
<feature type="compositionally biased region" description="Low complexity" evidence="1">
    <location>
        <begin position="1669"/>
        <end position="1678"/>
    </location>
</feature>
<feature type="compositionally biased region" description="Acidic residues" evidence="1">
    <location>
        <begin position="53"/>
        <end position="66"/>
    </location>
</feature>
<feature type="compositionally biased region" description="Polar residues" evidence="1">
    <location>
        <begin position="1565"/>
        <end position="1577"/>
    </location>
</feature>
<feature type="compositionally biased region" description="Low complexity" evidence="1">
    <location>
        <begin position="1258"/>
        <end position="1273"/>
    </location>
</feature>
<dbReference type="OrthoDB" id="5151921at2759"/>
<comment type="caution">
    <text evidence="2">The sequence shown here is derived from an EMBL/GenBank/DDBJ whole genome shotgun (WGS) entry which is preliminary data.</text>
</comment>
<sequence>MSEYQPTYVPSSGRDKRGSPLSPPPPGQPQSFTPNVNRQKTKRWVNAKSYSYDGDEWGESDDESADESQPPLPALPNQAAGVPQNTQESQGKPGSAPAEGHASEGDSAKPLPFIRPADIYRRMEEEKQRQNEKDSPSHPAHDTTGSSQPDAIAPGQSENSQKPHTPPESKRLSAIKPVSGFGEGLPSSSGSQEKGSGEESKQKQEPQSTAEDTGLHHNPSLGFRSVVHQAFDAPPGTPSTTTGSIRRSDSASTSIISPIIQPNTSTFGEGRGASTDQTPTIEEEPADFKPGHRRSLTPPRSGSSPARRPVVLSNVHHAKSHLGDLSEDESTPDTPKPAIAQPLAAESGPVVPEKDTKPPAPSSTDKSPNIPSSSSPESPAEVPPPAPPKDSSPAVPPALNVGTDKRHSQVFYVPPVPDTVSPTSPENTSPNVHERLKDEIMQSLSPRGSAEPEDRVQSATDPGPSSEPRSKIRHESTLIPSEYDSYWNDEGAASPDKSLQKESDAAQSNLTQDPAPENTANPKLKKRFSWEESSIEDNEESQRLSTHPAIPGDSAHSMGDKTPTGPERSEESRTLGPSPTIKATSEIHGATITSPMDYQEPFFPPPSDLSVRPASRESPRPISQPKPQIPPTQDPKLPGFREIMAMKTTDEKVKTFEQTRQKFAGMDTGLSSWIQETTKSHPDHAELVQRNGLLPAGANLSQKPISSRNKFPKLPSLGNLTLQTSHLDGSASSPGHTRHASGNQLTPQQMQARGKDFLHSAGVLGGKAGGAAKGLFAKGRSKFRNNSGSTDKVKSQPVSKKPIPGSTASLETQQQQSQPQSQYDSANTSQEQLPQKTELPRLPTLKLDRAPFYNGISTTWEEQSMPSPISPETENVASNISQIPDKVQSAGPTPVPPTGNASQKSSPKIAVDETGVRVSAPSKDSVQENDKDVKADVAAEAGHPTPTPSTPRQVQEEQNEKAQEAQQSSSVVTDEKRPFSTAESLLVDKRASVMTADSNSIAAPVEEALAIKVISRKASVIHSESRNFSSRKMDLGNHENSSTIHLPEPTLPEERKESPTKRETANGNSDTLYAEAASSARPGLDSDIGDSQPNNHFLNGSLSQPQQDVSPPAKQQSDETDAVSTPKLASTEPHNNTYLNGTVHNVSAKTDSKSAGAKVSPPNMSKALPALPPEANEHVDEPKDREPVKATMQKNENHSIDQSEPKANNVAADSDENVKVNGKATPPATSSNPTSQHPSAQDQPGFSTPNNNSIVQASTPPQNSQTPSTSQPQKSEKSSYPLYGDVQHQPIREFYAPGSNTSEPHLPEQPSPAQERSRPSSGMAGLISKVPFARQAERRANSAGQSGEKNRSSRLQAFKADNNPAKSRGATALEAAPEKRSASPMAYPSSSAAGRMRIHVKFVRSATRLAHNADEMRKKNMPKVTGLFNRQSKAGEPPFVPQNPGYTPQQYETDITALPQPSSYPQMYASKYSTAMPPTYQQQQQTPQAQTINNPGRRTSRFYQSISSTTQAAAFVGSTQSVPQLNGSRSMTSQSMYAAPGGPPRRSSQPTVFPSQAISPEHTRSLVNPQPYPNNLSRRSQSVMSFVPFHNGRATASTARVSDQGPPNGMTPSRQLDPIQPIKPLDMDPAQYPLPDSTVISPASSPQPDNIPPPPPPKIPLDAAENGSPAVPANAPATDPNPPSQASPTPTPATNGSSTPNGVVQSPPAPQPSQYSQPSQPVQTVQPQEPSQPEPPLAGSVKQTEPVELPVPIPGDDSSEEIVMSSTSYPGQEWQPDYYFD</sequence>
<feature type="compositionally biased region" description="Polar residues" evidence="1">
    <location>
        <begin position="1"/>
        <end position="10"/>
    </location>
</feature>
<feature type="compositionally biased region" description="Basic and acidic residues" evidence="1">
    <location>
        <begin position="195"/>
        <end position="204"/>
    </location>
</feature>
<reference evidence="2 3" key="1">
    <citation type="submission" date="2017-10" db="EMBL/GenBank/DDBJ databases">
        <title>Comparative genomics in systemic dimorphic fungi from Ajellomycetaceae.</title>
        <authorList>
            <person name="Munoz J.F."/>
            <person name="Mcewen J.G."/>
            <person name="Clay O.K."/>
            <person name="Cuomo C.A."/>
        </authorList>
    </citation>
    <scope>NUCLEOTIDE SEQUENCE [LARGE SCALE GENOMIC DNA]</scope>
    <source>
        <strain evidence="2 3">UAMH5409</strain>
    </source>
</reference>
<evidence type="ECO:0000313" key="2">
    <source>
        <dbReference type="EMBL" id="PGH05862.1"/>
    </source>
</evidence>
<feature type="compositionally biased region" description="Low complexity" evidence="1">
    <location>
        <begin position="298"/>
        <end position="309"/>
    </location>
</feature>
<feature type="compositionally biased region" description="Polar residues" evidence="1">
    <location>
        <begin position="718"/>
        <end position="751"/>
    </location>
</feature>
<feature type="region of interest" description="Disordered" evidence="1">
    <location>
        <begin position="1020"/>
        <end position="1391"/>
    </location>
</feature>
<feature type="compositionally biased region" description="Basic and acidic residues" evidence="1">
    <location>
        <begin position="925"/>
        <end position="937"/>
    </location>
</feature>
<feature type="compositionally biased region" description="Polar residues" evidence="1">
    <location>
        <begin position="855"/>
        <end position="882"/>
    </location>
</feature>